<evidence type="ECO:0000313" key="8">
    <source>
        <dbReference type="Proteomes" id="UP000011087"/>
    </source>
</evidence>
<feature type="transmembrane region" description="Helical" evidence="5">
    <location>
        <begin position="506"/>
        <end position="529"/>
    </location>
</feature>
<dbReference type="GO" id="GO:0016020">
    <property type="term" value="C:membrane"/>
    <property type="evidence" value="ECO:0007669"/>
    <property type="project" value="UniProtKB-SubCell"/>
</dbReference>
<dbReference type="Proteomes" id="UP000011087">
    <property type="component" value="Unassembled WGS sequence"/>
</dbReference>
<dbReference type="PANTHER" id="PTHR14255:SF3">
    <property type="entry name" value="SULFITE EXPORTER TAUE_SAFE FAMILY PROTEIN 5-RELATED"/>
    <property type="match status" value="1"/>
</dbReference>
<dbReference type="KEGG" id="gtt:GUITHDRAFT_95350"/>
<dbReference type="PaxDb" id="55529-EKX43372"/>
<dbReference type="STRING" id="905079.L1J4Y3"/>
<name>L1J4Y3_GUITC</name>
<keyword evidence="8" id="KW-1185">Reference proteome</keyword>
<keyword evidence="3 5" id="KW-1133">Transmembrane helix</keyword>
<evidence type="ECO:0000256" key="5">
    <source>
        <dbReference type="SAM" id="Phobius"/>
    </source>
</evidence>
<organism evidence="6">
    <name type="scientific">Guillardia theta (strain CCMP2712)</name>
    <name type="common">Cryptophyte</name>
    <dbReference type="NCBI Taxonomy" id="905079"/>
    <lineage>
        <taxon>Eukaryota</taxon>
        <taxon>Cryptophyceae</taxon>
        <taxon>Pyrenomonadales</taxon>
        <taxon>Geminigeraceae</taxon>
        <taxon>Guillardia</taxon>
    </lineage>
</organism>
<dbReference type="HOGENOM" id="CLU_029011_1_1_1"/>
<feature type="transmembrane region" description="Helical" evidence="5">
    <location>
        <begin position="359"/>
        <end position="384"/>
    </location>
</feature>
<evidence type="ECO:0000256" key="3">
    <source>
        <dbReference type="ARBA" id="ARBA00022989"/>
    </source>
</evidence>
<dbReference type="GeneID" id="17300066"/>
<dbReference type="Pfam" id="PF01925">
    <property type="entry name" value="TauE"/>
    <property type="match status" value="1"/>
</dbReference>
<keyword evidence="2 5" id="KW-0812">Transmembrane</keyword>
<proteinExistence type="predicted"/>
<reference evidence="7" key="3">
    <citation type="submission" date="2015-06" db="UniProtKB">
        <authorList>
            <consortium name="EnsemblProtists"/>
        </authorList>
    </citation>
    <scope>IDENTIFICATION</scope>
</reference>
<feature type="transmembrane region" description="Helical" evidence="5">
    <location>
        <begin position="477"/>
        <end position="500"/>
    </location>
</feature>
<reference evidence="8" key="2">
    <citation type="submission" date="2012-11" db="EMBL/GenBank/DDBJ databases">
        <authorList>
            <person name="Kuo A."/>
            <person name="Curtis B.A."/>
            <person name="Tanifuji G."/>
            <person name="Burki F."/>
            <person name="Gruber A."/>
            <person name="Irimia M."/>
            <person name="Maruyama S."/>
            <person name="Arias M.C."/>
            <person name="Ball S.G."/>
            <person name="Gile G.H."/>
            <person name="Hirakawa Y."/>
            <person name="Hopkins J.F."/>
            <person name="Rensing S.A."/>
            <person name="Schmutz J."/>
            <person name="Symeonidi A."/>
            <person name="Elias M."/>
            <person name="Eveleigh R.J."/>
            <person name="Herman E.K."/>
            <person name="Klute M.J."/>
            <person name="Nakayama T."/>
            <person name="Obornik M."/>
            <person name="Reyes-Prieto A."/>
            <person name="Armbrust E.V."/>
            <person name="Aves S.J."/>
            <person name="Beiko R.G."/>
            <person name="Coutinho P."/>
            <person name="Dacks J.B."/>
            <person name="Durnford D.G."/>
            <person name="Fast N.M."/>
            <person name="Green B.R."/>
            <person name="Grisdale C."/>
            <person name="Hempe F."/>
            <person name="Henrissat B."/>
            <person name="Hoppner M.P."/>
            <person name="Ishida K.-I."/>
            <person name="Kim E."/>
            <person name="Koreny L."/>
            <person name="Kroth P.G."/>
            <person name="Liu Y."/>
            <person name="Malik S.-B."/>
            <person name="Maier U.G."/>
            <person name="McRose D."/>
            <person name="Mock T."/>
            <person name="Neilson J.A."/>
            <person name="Onodera N.T."/>
            <person name="Poole A.M."/>
            <person name="Pritham E.J."/>
            <person name="Richards T.A."/>
            <person name="Rocap G."/>
            <person name="Roy S.W."/>
            <person name="Sarai C."/>
            <person name="Schaack S."/>
            <person name="Shirato S."/>
            <person name="Slamovits C.H."/>
            <person name="Spencer D.F."/>
            <person name="Suzuki S."/>
            <person name="Worden A.Z."/>
            <person name="Zauner S."/>
            <person name="Barry K."/>
            <person name="Bell C."/>
            <person name="Bharti A.K."/>
            <person name="Crow J.A."/>
            <person name="Grimwood J."/>
            <person name="Kramer R."/>
            <person name="Lindquist E."/>
            <person name="Lucas S."/>
            <person name="Salamov A."/>
            <person name="McFadden G.I."/>
            <person name="Lane C.E."/>
            <person name="Keeling P.J."/>
            <person name="Gray M.W."/>
            <person name="Grigoriev I.V."/>
            <person name="Archibald J.M."/>
        </authorList>
    </citation>
    <scope>NUCLEOTIDE SEQUENCE</scope>
    <source>
        <strain evidence="8">CCMP2712</strain>
    </source>
</reference>
<dbReference type="RefSeq" id="XP_005830352.1">
    <property type="nucleotide sequence ID" value="XM_005830295.1"/>
</dbReference>
<reference evidence="6 8" key="1">
    <citation type="journal article" date="2012" name="Nature">
        <title>Algal genomes reveal evolutionary mosaicism and the fate of nucleomorphs.</title>
        <authorList>
            <consortium name="DOE Joint Genome Institute"/>
            <person name="Curtis B.A."/>
            <person name="Tanifuji G."/>
            <person name="Burki F."/>
            <person name="Gruber A."/>
            <person name="Irimia M."/>
            <person name="Maruyama S."/>
            <person name="Arias M.C."/>
            <person name="Ball S.G."/>
            <person name="Gile G.H."/>
            <person name="Hirakawa Y."/>
            <person name="Hopkins J.F."/>
            <person name="Kuo A."/>
            <person name="Rensing S.A."/>
            <person name="Schmutz J."/>
            <person name="Symeonidi A."/>
            <person name="Elias M."/>
            <person name="Eveleigh R.J."/>
            <person name="Herman E.K."/>
            <person name="Klute M.J."/>
            <person name="Nakayama T."/>
            <person name="Obornik M."/>
            <person name="Reyes-Prieto A."/>
            <person name="Armbrust E.V."/>
            <person name="Aves S.J."/>
            <person name="Beiko R.G."/>
            <person name="Coutinho P."/>
            <person name="Dacks J.B."/>
            <person name="Durnford D.G."/>
            <person name="Fast N.M."/>
            <person name="Green B.R."/>
            <person name="Grisdale C.J."/>
            <person name="Hempel F."/>
            <person name="Henrissat B."/>
            <person name="Hoppner M.P."/>
            <person name="Ishida K."/>
            <person name="Kim E."/>
            <person name="Koreny L."/>
            <person name="Kroth P.G."/>
            <person name="Liu Y."/>
            <person name="Malik S.B."/>
            <person name="Maier U.G."/>
            <person name="McRose D."/>
            <person name="Mock T."/>
            <person name="Neilson J.A."/>
            <person name="Onodera N.T."/>
            <person name="Poole A.M."/>
            <person name="Pritham E.J."/>
            <person name="Richards T.A."/>
            <person name="Rocap G."/>
            <person name="Roy S.W."/>
            <person name="Sarai C."/>
            <person name="Schaack S."/>
            <person name="Shirato S."/>
            <person name="Slamovits C.H."/>
            <person name="Spencer D.F."/>
            <person name="Suzuki S."/>
            <person name="Worden A.Z."/>
            <person name="Zauner S."/>
            <person name="Barry K."/>
            <person name="Bell C."/>
            <person name="Bharti A.K."/>
            <person name="Crow J.A."/>
            <person name="Grimwood J."/>
            <person name="Kramer R."/>
            <person name="Lindquist E."/>
            <person name="Lucas S."/>
            <person name="Salamov A."/>
            <person name="McFadden G.I."/>
            <person name="Lane C.E."/>
            <person name="Keeling P.J."/>
            <person name="Gray M.W."/>
            <person name="Grigoriev I.V."/>
            <person name="Archibald J.M."/>
        </authorList>
    </citation>
    <scope>NUCLEOTIDE SEQUENCE</scope>
    <source>
        <strain evidence="6 8">CCMP2712</strain>
    </source>
</reference>
<dbReference type="EMBL" id="JH993010">
    <property type="protein sequence ID" value="EKX43372.1"/>
    <property type="molecule type" value="Genomic_DNA"/>
</dbReference>
<sequence>MSNPNAEVNLDVVDRERKRRSMLDKTVTPLTAMLLVALLGLVDGSMRAYMRLPTILGEEVTYEEAGTLSSLHDSEMLMTDRHGAGRSLLSAPLGKACVHPWSCQTGLVCRAGTCAICSNDAECQQTNSKNQCQNSSVAGVPMCKHKPLFHPFDHSDVLICLITLVTIMLAAPAGVGGGGILVPMYLSIGKFSPHYGIPLSKATIFGGAVTNNYYNVQRRHPYANRPLVDYNTCMMLEPVLLLGTIIGVFFNAVSPGWLITILLVLSLTYTTYRTSVKALETYNKEEKAVKEEETKHLLGSKAGPEQHPSFMLDANIPEDLREIYEAESRVLTISWIIIAVCSILKGGEGGQGIVACGSLGYWLLVAAPLPMVLGLVMYCGDILVRGYEDKLRLGYEFAEGDIHWTRKNASVYPLYCISAGFAAGALGIAAGTILGPILLELGMLPLVGTASSGFMVIFTASSTTFQFLIMGQLQIDYALFFCGIGLLGGAIGNTVVSFFVKKYKKTWFVVAILSAVLAASTVLMGYAGFERAELSYDHGKNMGIRRLCPLVLKGKQQGQLKVKTAMIHPKKA</sequence>
<dbReference type="OrthoDB" id="434519at2759"/>
<dbReference type="OMA" id="MIVWISG"/>
<keyword evidence="4 5" id="KW-0472">Membrane</keyword>
<evidence type="ECO:0000256" key="1">
    <source>
        <dbReference type="ARBA" id="ARBA00004141"/>
    </source>
</evidence>
<dbReference type="InterPro" id="IPR002781">
    <property type="entry name" value="TM_pro_TauE-like"/>
</dbReference>
<dbReference type="PANTHER" id="PTHR14255">
    <property type="entry name" value="CEREBLON"/>
    <property type="match status" value="1"/>
</dbReference>
<evidence type="ECO:0000313" key="7">
    <source>
        <dbReference type="EnsemblProtists" id="EKX43372"/>
    </source>
</evidence>
<dbReference type="EnsemblProtists" id="EKX43372">
    <property type="protein sequence ID" value="EKX43372"/>
    <property type="gene ID" value="GUITHDRAFT_95350"/>
</dbReference>
<dbReference type="GO" id="GO:0016567">
    <property type="term" value="P:protein ubiquitination"/>
    <property type="evidence" value="ECO:0007669"/>
    <property type="project" value="TreeGrafter"/>
</dbReference>
<dbReference type="GO" id="GO:0031464">
    <property type="term" value="C:Cul4A-RING E3 ubiquitin ligase complex"/>
    <property type="evidence" value="ECO:0007669"/>
    <property type="project" value="TreeGrafter"/>
</dbReference>
<protein>
    <submittedName>
        <fullName evidence="6 7">Uncharacterized protein</fullName>
    </submittedName>
</protein>
<comment type="subcellular location">
    <subcellularLocation>
        <location evidence="1">Membrane</location>
        <topology evidence="1">Multi-pass membrane protein</topology>
    </subcellularLocation>
</comment>
<evidence type="ECO:0000256" key="2">
    <source>
        <dbReference type="ARBA" id="ARBA00022692"/>
    </source>
</evidence>
<feature type="transmembrane region" description="Helical" evidence="5">
    <location>
        <begin position="239"/>
        <end position="265"/>
    </location>
</feature>
<feature type="transmembrane region" description="Helical" evidence="5">
    <location>
        <begin position="412"/>
        <end position="438"/>
    </location>
</feature>
<feature type="transmembrane region" description="Helical" evidence="5">
    <location>
        <begin position="157"/>
        <end position="186"/>
    </location>
</feature>
<feature type="transmembrane region" description="Helical" evidence="5">
    <location>
        <begin position="26"/>
        <end position="42"/>
    </location>
</feature>
<evidence type="ECO:0000256" key="4">
    <source>
        <dbReference type="ARBA" id="ARBA00023136"/>
    </source>
</evidence>
<dbReference type="eggNOG" id="ENOG502QWNB">
    <property type="taxonomic scope" value="Eukaryota"/>
</dbReference>
<evidence type="ECO:0000313" key="6">
    <source>
        <dbReference type="EMBL" id="EKX43372.1"/>
    </source>
</evidence>
<feature type="transmembrane region" description="Helical" evidence="5">
    <location>
        <begin position="450"/>
        <end position="470"/>
    </location>
</feature>
<dbReference type="AlphaFoldDB" id="L1J4Y3"/>
<accession>L1J4Y3</accession>
<gene>
    <name evidence="6" type="ORF">GUITHDRAFT_95350</name>
</gene>